<dbReference type="OrthoDB" id="7486164at2759"/>
<dbReference type="PANTHER" id="PTHR33223:SF6">
    <property type="entry name" value="CCHC-TYPE DOMAIN-CONTAINING PROTEIN"/>
    <property type="match status" value="1"/>
</dbReference>
<keyword evidence="4" id="KW-1185">Reference proteome</keyword>
<accession>A0A4Y2K7P9</accession>
<feature type="region of interest" description="Disordered" evidence="1">
    <location>
        <begin position="1"/>
        <end position="20"/>
    </location>
</feature>
<reference evidence="3 4" key="1">
    <citation type="journal article" date="2019" name="Sci. Rep.">
        <title>Orb-weaving spider Araneus ventricosus genome elucidates the spidroin gene catalogue.</title>
        <authorList>
            <person name="Kono N."/>
            <person name="Nakamura H."/>
            <person name="Ohtoshi R."/>
            <person name="Moran D.A.P."/>
            <person name="Shinohara A."/>
            <person name="Yoshida Y."/>
            <person name="Fujiwara M."/>
            <person name="Mori M."/>
            <person name="Tomita M."/>
            <person name="Arakawa K."/>
        </authorList>
    </citation>
    <scope>NUCLEOTIDE SEQUENCE [LARGE SCALE GENOMIC DNA]</scope>
</reference>
<dbReference type="InterPro" id="IPR005162">
    <property type="entry name" value="Retrotrans_gag_dom"/>
</dbReference>
<evidence type="ECO:0000259" key="2">
    <source>
        <dbReference type="Pfam" id="PF03732"/>
    </source>
</evidence>
<evidence type="ECO:0000313" key="4">
    <source>
        <dbReference type="Proteomes" id="UP000499080"/>
    </source>
</evidence>
<proteinExistence type="predicted"/>
<dbReference type="EMBL" id="BGPR01004280">
    <property type="protein sequence ID" value="GBM97908.1"/>
    <property type="molecule type" value="Genomic_DNA"/>
</dbReference>
<evidence type="ECO:0000313" key="3">
    <source>
        <dbReference type="EMBL" id="GBM97908.1"/>
    </source>
</evidence>
<gene>
    <name evidence="3" type="ORF">AVEN_228341_1</name>
</gene>
<dbReference type="AlphaFoldDB" id="A0A4Y2K7P9"/>
<organism evidence="3 4">
    <name type="scientific">Araneus ventricosus</name>
    <name type="common">Orbweaver spider</name>
    <name type="synonym">Epeira ventricosa</name>
    <dbReference type="NCBI Taxonomy" id="182803"/>
    <lineage>
        <taxon>Eukaryota</taxon>
        <taxon>Metazoa</taxon>
        <taxon>Ecdysozoa</taxon>
        <taxon>Arthropoda</taxon>
        <taxon>Chelicerata</taxon>
        <taxon>Arachnida</taxon>
        <taxon>Araneae</taxon>
        <taxon>Araneomorphae</taxon>
        <taxon>Entelegynae</taxon>
        <taxon>Araneoidea</taxon>
        <taxon>Araneidae</taxon>
        <taxon>Araneus</taxon>
    </lineage>
</organism>
<sequence>MSLTPQQSDGSVPSQETDNLSQSVLNSGNLFRNSGMLSIIPNLKGSNACDFFQCLEKVEKLAGWNREHLFTISEVKIEGPAKKYYDSSIKKNNELTYDSFKNLIVSHFADDQSFAIDSVRLSSAQQYEHESVRDFSVRLQSLDNKSFCDDTEDNEVLGKLRTKILLSKFMSGLKPNLKVPLVVQNPSQFKDAVEVAIRVENL</sequence>
<dbReference type="PANTHER" id="PTHR33223">
    <property type="entry name" value="CCHC-TYPE DOMAIN-CONTAINING PROTEIN"/>
    <property type="match status" value="1"/>
</dbReference>
<dbReference type="Proteomes" id="UP000499080">
    <property type="component" value="Unassembled WGS sequence"/>
</dbReference>
<dbReference type="Pfam" id="PF03732">
    <property type="entry name" value="Retrotrans_gag"/>
    <property type="match status" value="1"/>
</dbReference>
<evidence type="ECO:0000256" key="1">
    <source>
        <dbReference type="SAM" id="MobiDB-lite"/>
    </source>
</evidence>
<protein>
    <recommendedName>
        <fullName evidence="2">Retrotransposon gag domain-containing protein</fullName>
    </recommendedName>
</protein>
<feature type="domain" description="Retrotransposon gag" evidence="2">
    <location>
        <begin position="75"/>
        <end position="175"/>
    </location>
</feature>
<name>A0A4Y2K7P9_ARAVE</name>
<comment type="caution">
    <text evidence="3">The sequence shown here is derived from an EMBL/GenBank/DDBJ whole genome shotgun (WGS) entry which is preliminary data.</text>
</comment>